<keyword evidence="6" id="KW-1133">Transmembrane helix</keyword>
<evidence type="ECO:0000313" key="8">
    <source>
        <dbReference type="Proteomes" id="UP000463470"/>
    </source>
</evidence>
<dbReference type="AlphaFoldDB" id="A0A845L996"/>
<gene>
    <name evidence="7" type="primary">rmuC</name>
    <name evidence="7" type="ORF">GTO91_16765</name>
</gene>
<keyword evidence="8" id="KW-1185">Reference proteome</keyword>
<evidence type="ECO:0000256" key="1">
    <source>
        <dbReference type="ARBA" id="ARBA00003416"/>
    </source>
</evidence>
<dbReference type="OrthoDB" id="370725at2"/>
<name>A0A845L996_9FIRM</name>
<keyword evidence="6" id="KW-0812">Transmembrane</keyword>
<dbReference type="EMBL" id="WXEY01000034">
    <property type="protein sequence ID" value="MZP31354.1"/>
    <property type="molecule type" value="Genomic_DNA"/>
</dbReference>
<keyword evidence="4" id="KW-0233">DNA recombination</keyword>
<evidence type="ECO:0000256" key="6">
    <source>
        <dbReference type="SAM" id="Phobius"/>
    </source>
</evidence>
<organism evidence="7 8">
    <name type="scientific">Heliomicrobium undosum</name>
    <dbReference type="NCBI Taxonomy" id="121734"/>
    <lineage>
        <taxon>Bacteria</taxon>
        <taxon>Bacillati</taxon>
        <taxon>Bacillota</taxon>
        <taxon>Clostridia</taxon>
        <taxon>Eubacteriales</taxon>
        <taxon>Heliobacteriaceae</taxon>
        <taxon>Heliomicrobium</taxon>
    </lineage>
</organism>
<evidence type="ECO:0000256" key="4">
    <source>
        <dbReference type="ARBA" id="ARBA00023172"/>
    </source>
</evidence>
<accession>A0A845L996</accession>
<feature type="coiled-coil region" evidence="5">
    <location>
        <begin position="101"/>
        <end position="156"/>
    </location>
</feature>
<dbReference type="InterPro" id="IPR003798">
    <property type="entry name" value="DNA_recombination_RmuC"/>
</dbReference>
<dbReference type="GO" id="GO:0006310">
    <property type="term" value="P:DNA recombination"/>
    <property type="evidence" value="ECO:0007669"/>
    <property type="project" value="UniProtKB-KW"/>
</dbReference>
<sequence length="520" mass="59285">MDNSLIYAFLGILVGCLVTWIFYSSKVNQAYEKGKNEFSSEQAVLIERLKNRESLIEEKERQINITKEQIVSLEGHVGNLQEALLKETKLRVSAESKSLAIDEYEKNIAEKEYFIVKLQEQNTQLQVELSELQTRLEEERKASEEKIALINEAQTKLSDVFKSLSSDALRSNNASFLELAKATLEKYQESAKADIDLRQQSINALVLPLQDSLTKVNNKIQELEFNRISAYSGLTEQISLLMQSQTQLRMETSNLVKALRTPSVRGRWGEIQLKRVVEIAGMIEYCDFVQQHTVNTNDSRLRPDMVIRLPNNRIIVVDSKVPLQGYLEALETSDDAHRILKLKDHARQVREHLTKLNSKSYWEHFQHTPEFAVLFLPSETFFSAALEQDPQLIEFGVENKVILSTPTTLIALLKAVAYGWNQEKIAENAKEISNLGKTLYDRICTFAGYLTNVQKSLDRAVIQFNHSVGSLERSVLIPARKFKELGVSVKEEIPLIEPLVKTPRVLNAPDFITHQNSSTY</sequence>
<comment type="similarity">
    <text evidence="2">Belongs to the RmuC family.</text>
</comment>
<keyword evidence="3 5" id="KW-0175">Coiled coil</keyword>
<feature type="coiled-coil region" evidence="5">
    <location>
        <begin position="49"/>
        <end position="76"/>
    </location>
</feature>
<reference evidence="7 8" key="1">
    <citation type="submission" date="2020-01" db="EMBL/GenBank/DDBJ databases">
        <title>Whole-genome sequence of Heliobacterium undosum DSM 13378.</title>
        <authorList>
            <person name="Kyndt J.A."/>
            <person name="Meyer T.E."/>
        </authorList>
    </citation>
    <scope>NUCLEOTIDE SEQUENCE [LARGE SCALE GENOMIC DNA]</scope>
    <source>
        <strain evidence="7 8">DSM 13378</strain>
    </source>
</reference>
<protein>
    <submittedName>
        <fullName evidence="7">DNA recombination protein RmuC</fullName>
    </submittedName>
</protein>
<dbReference type="PANTHER" id="PTHR30563:SF0">
    <property type="entry name" value="DNA RECOMBINATION PROTEIN RMUC"/>
    <property type="match status" value="1"/>
</dbReference>
<proteinExistence type="inferred from homology"/>
<evidence type="ECO:0000256" key="3">
    <source>
        <dbReference type="ARBA" id="ARBA00023054"/>
    </source>
</evidence>
<evidence type="ECO:0000256" key="2">
    <source>
        <dbReference type="ARBA" id="ARBA00009840"/>
    </source>
</evidence>
<comment type="function">
    <text evidence="1">Involved in DNA recombination.</text>
</comment>
<keyword evidence="6" id="KW-0472">Membrane</keyword>
<dbReference type="Proteomes" id="UP000463470">
    <property type="component" value="Unassembled WGS sequence"/>
</dbReference>
<dbReference type="PANTHER" id="PTHR30563">
    <property type="entry name" value="DNA RECOMBINATION PROTEIN RMUC"/>
    <property type="match status" value="1"/>
</dbReference>
<feature type="transmembrane region" description="Helical" evidence="6">
    <location>
        <begin position="6"/>
        <end position="23"/>
    </location>
</feature>
<dbReference type="RefSeq" id="WP_161259871.1">
    <property type="nucleotide sequence ID" value="NZ_WXEY01000034.1"/>
</dbReference>
<evidence type="ECO:0000256" key="5">
    <source>
        <dbReference type="SAM" id="Coils"/>
    </source>
</evidence>
<evidence type="ECO:0000313" key="7">
    <source>
        <dbReference type="EMBL" id="MZP31354.1"/>
    </source>
</evidence>
<dbReference type="Pfam" id="PF02646">
    <property type="entry name" value="RmuC"/>
    <property type="match status" value="1"/>
</dbReference>
<comment type="caution">
    <text evidence="7">The sequence shown here is derived from an EMBL/GenBank/DDBJ whole genome shotgun (WGS) entry which is preliminary data.</text>
</comment>